<comment type="caution">
    <text evidence="1">The sequence shown here is derived from an EMBL/GenBank/DDBJ whole genome shotgun (WGS) entry which is preliminary data.</text>
</comment>
<dbReference type="Proteomes" id="UP000304953">
    <property type="component" value="Unassembled WGS sequence"/>
</dbReference>
<organism evidence="1 2">
    <name type="scientific">Petralouisia muris</name>
    <dbReference type="NCBI Taxonomy" id="3032872"/>
    <lineage>
        <taxon>Bacteria</taxon>
        <taxon>Bacillati</taxon>
        <taxon>Bacillota</taxon>
        <taxon>Clostridia</taxon>
        <taxon>Lachnospirales</taxon>
        <taxon>Lachnospiraceae</taxon>
        <taxon>Petralouisia</taxon>
    </lineage>
</organism>
<sequence>MRMIKVAVCDDDKQVCAKLVTIVKEYFSDIERAVWVAEFTSGSGLLKANIRFDVIFLDIDMPGLNGIQTAKKLRNWDVNSKIIYITNYGKYKSCAYQVHAFDYVEKPVRECRIFDVLKEVVHYLDNAVEKQKYAFTTEEGVVTLELDDIYYFEYMLRRVRINTAQGNYTATYSLKELYGKFNKYNFESPHKSFIINMLHIKYIKGFDILMENGVTIPLAQKRAVEFKAKFNNFLQSTFDKI</sequence>
<proteinExistence type="predicted"/>
<accession>A0AC61RPZ0</accession>
<gene>
    <name evidence="1" type="ORF">E5329_22810</name>
</gene>
<evidence type="ECO:0000313" key="1">
    <source>
        <dbReference type="EMBL" id="TGY91118.1"/>
    </source>
</evidence>
<dbReference type="EMBL" id="SRYA01000070">
    <property type="protein sequence ID" value="TGY91118.1"/>
    <property type="molecule type" value="Genomic_DNA"/>
</dbReference>
<reference evidence="1" key="1">
    <citation type="submission" date="2019-04" db="EMBL/GenBank/DDBJ databases">
        <title>Microbes associate with the intestines of laboratory mice.</title>
        <authorList>
            <person name="Navarre W."/>
            <person name="Wong E."/>
            <person name="Huang K."/>
            <person name="Tropini C."/>
            <person name="Ng K."/>
            <person name="Yu B."/>
        </authorList>
    </citation>
    <scope>NUCLEOTIDE SEQUENCE</scope>
    <source>
        <strain evidence="1">NM01_1-7b</strain>
    </source>
</reference>
<name>A0AC61RPZ0_9FIRM</name>
<evidence type="ECO:0000313" key="2">
    <source>
        <dbReference type="Proteomes" id="UP000304953"/>
    </source>
</evidence>
<keyword evidence="2" id="KW-1185">Reference proteome</keyword>
<protein>
    <submittedName>
        <fullName evidence="1">Response regulator transcription factor</fullName>
    </submittedName>
</protein>